<name>U5KD70_AGRIP</name>
<reference evidence="2" key="2">
    <citation type="journal article" date="2013" name="BMC Genomics">
        <title>Identification of genes expressed in the sex pheromone gland of the black cutworm Agrotis ipsilon with putative roles in sex pheromone biosynthesis and transport.</title>
        <authorList>
            <person name="Gu S.H."/>
            <person name="Wu K.M."/>
            <person name="Guo Y.Y."/>
            <person name="Pickett J.A."/>
            <person name="Field L.M."/>
            <person name="Zhou J.J."/>
            <person name="Zhang Y.J."/>
        </authorList>
    </citation>
    <scope>NUCLEOTIDE SEQUENCE</scope>
</reference>
<gene>
    <name evidence="2" type="primary">CSP1</name>
</gene>
<accession>U5KD70</accession>
<keyword evidence="1" id="KW-0732">Signal</keyword>
<dbReference type="AlphaFoldDB" id="U5KD70"/>
<protein>
    <submittedName>
        <fullName evidence="2">Chemosensory protein 1</fullName>
    </submittedName>
</protein>
<evidence type="ECO:0000313" key="2">
    <source>
        <dbReference type="EMBL" id="AGR39571.1"/>
    </source>
</evidence>
<feature type="signal peptide" evidence="1">
    <location>
        <begin position="1"/>
        <end position="16"/>
    </location>
</feature>
<dbReference type="Gene3D" id="1.10.2080.10">
    <property type="entry name" value="Insect odorant-binding protein A10/Ejaculatory bulb-specific protein 3"/>
    <property type="match status" value="1"/>
</dbReference>
<dbReference type="InterPro" id="IPR005055">
    <property type="entry name" value="A10/PebIII"/>
</dbReference>
<reference evidence="2" key="1">
    <citation type="submission" date="2012-09" db="EMBL/GenBank/DDBJ databases">
        <authorList>
            <person name="Gu S.-H."/>
            <person name="Zhou J.-J."/>
            <person name="Guo Y.-Y."/>
            <person name="Zhang Y.-J."/>
        </authorList>
    </citation>
    <scope>NUCLEOTIDE SEQUENCE</scope>
</reference>
<dbReference type="SUPFAM" id="SSF100910">
    <property type="entry name" value="Chemosensory protein Csp2"/>
    <property type="match status" value="1"/>
</dbReference>
<dbReference type="EMBL" id="JX863696">
    <property type="protein sequence ID" value="AGR39571.1"/>
    <property type="molecule type" value="mRNA"/>
</dbReference>
<dbReference type="PANTHER" id="PTHR11257:SF12">
    <property type="entry name" value="EJACULATORY BULB-SPECIFIC PROTEIN 3-RELATED"/>
    <property type="match status" value="1"/>
</dbReference>
<proteinExistence type="evidence at transcript level"/>
<sequence>MKAVIVLCALVVAVCARPEEEKYPDKYDNTNYKEILENGRLYRAYCDCLLDAGKCTPEGKELKSRIKDALETKCEKCTDKQKEAVRYVIKYLINKKPEDWKKVCDKYDPDGKLKSQYEKELKDL</sequence>
<feature type="chain" id="PRO_5004662102" evidence="1">
    <location>
        <begin position="17"/>
        <end position="124"/>
    </location>
</feature>
<organism evidence="2">
    <name type="scientific">Agrotis ipsilon</name>
    <name type="common">Black cutworm moth</name>
    <dbReference type="NCBI Taxonomy" id="56364"/>
    <lineage>
        <taxon>Eukaryota</taxon>
        <taxon>Metazoa</taxon>
        <taxon>Ecdysozoa</taxon>
        <taxon>Arthropoda</taxon>
        <taxon>Hexapoda</taxon>
        <taxon>Insecta</taxon>
        <taxon>Pterygota</taxon>
        <taxon>Neoptera</taxon>
        <taxon>Endopterygota</taxon>
        <taxon>Lepidoptera</taxon>
        <taxon>Glossata</taxon>
        <taxon>Ditrysia</taxon>
        <taxon>Noctuoidea</taxon>
        <taxon>Noctuidae</taxon>
        <taxon>Noctuinae</taxon>
        <taxon>Noctuini</taxon>
        <taxon>Agrotis</taxon>
    </lineage>
</organism>
<dbReference type="InterPro" id="IPR036682">
    <property type="entry name" value="OS_D_A10/PebIII_sf"/>
</dbReference>
<dbReference type="Pfam" id="PF03392">
    <property type="entry name" value="OS-D"/>
    <property type="match status" value="1"/>
</dbReference>
<evidence type="ECO:0000256" key="1">
    <source>
        <dbReference type="SAM" id="SignalP"/>
    </source>
</evidence>
<dbReference type="PANTHER" id="PTHR11257">
    <property type="entry name" value="CHEMOSENSORY PROTEIN-RELATED"/>
    <property type="match status" value="1"/>
</dbReference>